<dbReference type="eggNOG" id="COG0779">
    <property type="taxonomic scope" value="Bacteria"/>
</dbReference>
<comment type="caution">
    <text evidence="6">The sequence shown here is derived from an EMBL/GenBank/DDBJ whole genome shotgun (WGS) entry which is preliminary data.</text>
</comment>
<evidence type="ECO:0000256" key="3">
    <source>
        <dbReference type="HAMAP-Rule" id="MF_01077"/>
    </source>
</evidence>
<evidence type="ECO:0000256" key="2">
    <source>
        <dbReference type="ARBA" id="ARBA00022517"/>
    </source>
</evidence>
<dbReference type="STRING" id="1114972.FD35_GL000124"/>
<keyword evidence="1 3" id="KW-0963">Cytoplasm</keyword>
<gene>
    <name evidence="3" type="primary">rimP</name>
    <name evidence="6" type="ORF">FD35_GL000124</name>
</gene>
<proteinExistence type="inferred from homology"/>
<dbReference type="FunFam" id="3.30.300.70:FF:000001">
    <property type="entry name" value="Ribosome maturation factor RimP"/>
    <property type="match status" value="1"/>
</dbReference>
<dbReference type="InterPro" id="IPR035956">
    <property type="entry name" value="RimP_N_sf"/>
</dbReference>
<dbReference type="SUPFAM" id="SSF74942">
    <property type="entry name" value="YhbC-like, C-terminal domain"/>
    <property type="match status" value="1"/>
</dbReference>
<dbReference type="NCBIfam" id="NF000928">
    <property type="entry name" value="PRK00092.1-2"/>
    <property type="match status" value="1"/>
</dbReference>
<dbReference type="PANTHER" id="PTHR33867:SF1">
    <property type="entry name" value="RIBOSOME MATURATION FACTOR RIMP"/>
    <property type="match status" value="1"/>
</dbReference>
<accession>A0A0R1RJJ6</accession>
<feature type="domain" description="Ribosome maturation factor RimP N-terminal" evidence="4">
    <location>
        <begin position="14"/>
        <end position="88"/>
    </location>
</feature>
<keyword evidence="2 3" id="KW-0690">Ribosome biogenesis</keyword>
<organism evidence="6 7">
    <name type="scientific">Furfurilactobacillus rossiae DSM 15814</name>
    <dbReference type="NCBI Taxonomy" id="1114972"/>
    <lineage>
        <taxon>Bacteria</taxon>
        <taxon>Bacillati</taxon>
        <taxon>Bacillota</taxon>
        <taxon>Bacilli</taxon>
        <taxon>Lactobacillales</taxon>
        <taxon>Lactobacillaceae</taxon>
        <taxon>Furfurilactobacillus</taxon>
    </lineage>
</organism>
<dbReference type="CDD" id="cd01734">
    <property type="entry name" value="YlxS_C"/>
    <property type="match status" value="1"/>
</dbReference>
<evidence type="ECO:0000259" key="5">
    <source>
        <dbReference type="Pfam" id="PF17384"/>
    </source>
</evidence>
<comment type="function">
    <text evidence="3">Required for maturation of 30S ribosomal subunits.</text>
</comment>
<protein>
    <recommendedName>
        <fullName evidence="3">Ribosome maturation factor RimP</fullName>
    </recommendedName>
</protein>
<evidence type="ECO:0000313" key="7">
    <source>
        <dbReference type="Proteomes" id="UP000051999"/>
    </source>
</evidence>
<evidence type="ECO:0000256" key="1">
    <source>
        <dbReference type="ARBA" id="ARBA00022490"/>
    </source>
</evidence>
<dbReference type="Pfam" id="PF17384">
    <property type="entry name" value="DUF150_C"/>
    <property type="match status" value="1"/>
</dbReference>
<dbReference type="PATRIC" id="fig|1114972.6.peg.126"/>
<sequence>MENLSSVTETVTQMVQPIVDEHHFQLVDVEFVKEGKSWYLRVYVDKQGGITIDDCVIVNDALSAELDAADPDPIPQAYYLEVSSPGAERPLKKEADFESAVNQYIHISLYQPIDKVKVFEGTLAELTPETLTLNYKVKGVAKTVTIERKAIASARLAIDFSGI</sequence>
<dbReference type="GO" id="GO:0005829">
    <property type="term" value="C:cytosol"/>
    <property type="evidence" value="ECO:0007669"/>
    <property type="project" value="TreeGrafter"/>
</dbReference>
<evidence type="ECO:0000313" key="6">
    <source>
        <dbReference type="EMBL" id="KRL57117.1"/>
    </source>
</evidence>
<dbReference type="PANTHER" id="PTHR33867">
    <property type="entry name" value="RIBOSOME MATURATION FACTOR RIMP"/>
    <property type="match status" value="1"/>
</dbReference>
<dbReference type="InterPro" id="IPR028998">
    <property type="entry name" value="RimP_C"/>
</dbReference>
<comment type="subcellular location">
    <subcellularLocation>
        <location evidence="3">Cytoplasm</location>
    </subcellularLocation>
</comment>
<reference evidence="6 7" key="1">
    <citation type="journal article" date="2015" name="Genome Announc.">
        <title>Expanding the biotechnology potential of lactobacilli through comparative genomics of 213 strains and associated genera.</title>
        <authorList>
            <person name="Sun Z."/>
            <person name="Harris H.M."/>
            <person name="McCann A."/>
            <person name="Guo C."/>
            <person name="Argimon S."/>
            <person name="Zhang W."/>
            <person name="Yang X."/>
            <person name="Jeffery I.B."/>
            <person name="Cooney J.C."/>
            <person name="Kagawa T.F."/>
            <person name="Liu W."/>
            <person name="Song Y."/>
            <person name="Salvetti E."/>
            <person name="Wrobel A."/>
            <person name="Rasinkangas P."/>
            <person name="Parkhill J."/>
            <person name="Rea M.C."/>
            <person name="O'Sullivan O."/>
            <person name="Ritari J."/>
            <person name="Douillard F.P."/>
            <person name="Paul Ross R."/>
            <person name="Yang R."/>
            <person name="Briner A.E."/>
            <person name="Felis G.E."/>
            <person name="de Vos W.M."/>
            <person name="Barrangou R."/>
            <person name="Klaenhammer T.R."/>
            <person name="Caufield P.W."/>
            <person name="Cui Y."/>
            <person name="Zhang H."/>
            <person name="O'Toole P.W."/>
        </authorList>
    </citation>
    <scope>NUCLEOTIDE SEQUENCE [LARGE SCALE GENOMIC DNA]</scope>
    <source>
        <strain evidence="6 7">DSM 15814</strain>
    </source>
</reference>
<dbReference type="GO" id="GO:0000028">
    <property type="term" value="P:ribosomal small subunit assembly"/>
    <property type="evidence" value="ECO:0007669"/>
    <property type="project" value="TreeGrafter"/>
</dbReference>
<dbReference type="Gene3D" id="2.30.30.180">
    <property type="entry name" value="Ribosome maturation factor RimP, C-terminal domain"/>
    <property type="match status" value="1"/>
</dbReference>
<dbReference type="GO" id="GO:0006412">
    <property type="term" value="P:translation"/>
    <property type="evidence" value="ECO:0007669"/>
    <property type="project" value="TreeGrafter"/>
</dbReference>
<dbReference type="HAMAP" id="MF_01077">
    <property type="entry name" value="RimP"/>
    <property type="match status" value="1"/>
</dbReference>
<dbReference type="Pfam" id="PF02576">
    <property type="entry name" value="RimP_N"/>
    <property type="match status" value="1"/>
</dbReference>
<keyword evidence="7" id="KW-1185">Reference proteome</keyword>
<dbReference type="EMBL" id="AZFF01000001">
    <property type="protein sequence ID" value="KRL57117.1"/>
    <property type="molecule type" value="Genomic_DNA"/>
</dbReference>
<dbReference type="InterPro" id="IPR028989">
    <property type="entry name" value="RimP_N"/>
</dbReference>
<name>A0A0R1RJJ6_9LACO</name>
<dbReference type="SUPFAM" id="SSF75420">
    <property type="entry name" value="YhbC-like, N-terminal domain"/>
    <property type="match status" value="1"/>
</dbReference>
<dbReference type="InterPro" id="IPR003728">
    <property type="entry name" value="Ribosome_maturation_RimP"/>
</dbReference>
<dbReference type="AlphaFoldDB" id="A0A0R1RJJ6"/>
<dbReference type="Gene3D" id="3.30.300.70">
    <property type="entry name" value="RimP-like superfamily, N-terminal"/>
    <property type="match status" value="1"/>
</dbReference>
<comment type="similarity">
    <text evidence="3">Belongs to the RimP family.</text>
</comment>
<dbReference type="Proteomes" id="UP000051999">
    <property type="component" value="Unassembled WGS sequence"/>
</dbReference>
<evidence type="ECO:0000259" key="4">
    <source>
        <dbReference type="Pfam" id="PF02576"/>
    </source>
</evidence>
<dbReference type="InterPro" id="IPR036847">
    <property type="entry name" value="RimP_C_sf"/>
</dbReference>
<feature type="domain" description="Ribosome maturation factor RimP C-terminal" evidence="5">
    <location>
        <begin position="91"/>
        <end position="160"/>
    </location>
</feature>